<accession>A0AAV1AU06</accession>
<feature type="domain" description="TIR" evidence="4">
    <location>
        <begin position="442"/>
        <end position="612"/>
    </location>
</feature>
<dbReference type="GO" id="GO:0007165">
    <property type="term" value="P:signal transduction"/>
    <property type="evidence" value="ECO:0007669"/>
    <property type="project" value="InterPro"/>
</dbReference>
<evidence type="ECO:0000256" key="3">
    <source>
        <dbReference type="ARBA" id="ARBA00023027"/>
    </source>
</evidence>
<dbReference type="InterPro" id="IPR027417">
    <property type="entry name" value="P-loop_NTPase"/>
</dbReference>
<dbReference type="SUPFAM" id="SSF52200">
    <property type="entry name" value="Toll/Interleukin receptor TIR domain"/>
    <property type="match status" value="2"/>
</dbReference>
<evidence type="ECO:0000313" key="6">
    <source>
        <dbReference type="Proteomes" id="UP001157006"/>
    </source>
</evidence>
<evidence type="ECO:0000256" key="2">
    <source>
        <dbReference type="ARBA" id="ARBA00022737"/>
    </source>
</evidence>
<dbReference type="SMART" id="SM00255">
    <property type="entry name" value="TIR"/>
    <property type="match status" value="2"/>
</dbReference>
<organism evidence="5 6">
    <name type="scientific">Vicia faba</name>
    <name type="common">Broad bean</name>
    <name type="synonym">Faba vulgaris</name>
    <dbReference type="NCBI Taxonomy" id="3906"/>
    <lineage>
        <taxon>Eukaryota</taxon>
        <taxon>Viridiplantae</taxon>
        <taxon>Streptophyta</taxon>
        <taxon>Embryophyta</taxon>
        <taxon>Tracheophyta</taxon>
        <taxon>Spermatophyta</taxon>
        <taxon>Magnoliopsida</taxon>
        <taxon>eudicotyledons</taxon>
        <taxon>Gunneridae</taxon>
        <taxon>Pentapetalae</taxon>
        <taxon>rosids</taxon>
        <taxon>fabids</taxon>
        <taxon>Fabales</taxon>
        <taxon>Fabaceae</taxon>
        <taxon>Papilionoideae</taxon>
        <taxon>50 kb inversion clade</taxon>
        <taxon>NPAAA clade</taxon>
        <taxon>Hologalegina</taxon>
        <taxon>IRL clade</taxon>
        <taxon>Fabeae</taxon>
        <taxon>Vicia</taxon>
    </lineage>
</organism>
<dbReference type="AlphaFoldDB" id="A0AAV1AU06"/>
<evidence type="ECO:0000256" key="1">
    <source>
        <dbReference type="ARBA" id="ARBA00022614"/>
    </source>
</evidence>
<protein>
    <recommendedName>
        <fullName evidence="4">TIR domain-containing protein</fullName>
    </recommendedName>
</protein>
<dbReference type="Proteomes" id="UP001157006">
    <property type="component" value="Chromosome 5"/>
</dbReference>
<dbReference type="SUPFAM" id="SSF52540">
    <property type="entry name" value="P-loop containing nucleoside triphosphate hydrolases"/>
    <property type="match status" value="2"/>
</dbReference>
<gene>
    <name evidence="5" type="ORF">VFH_V097880</name>
</gene>
<dbReference type="InterPro" id="IPR002182">
    <property type="entry name" value="NB-ARC"/>
</dbReference>
<dbReference type="Gene3D" id="3.40.50.10140">
    <property type="entry name" value="Toll/interleukin-1 receptor homology (TIR) domain"/>
    <property type="match status" value="2"/>
</dbReference>
<dbReference type="FunFam" id="3.40.50.10140:FF:000007">
    <property type="entry name" value="Disease resistance protein (TIR-NBS-LRR class)"/>
    <property type="match status" value="1"/>
</dbReference>
<keyword evidence="2" id="KW-0677">Repeat</keyword>
<evidence type="ECO:0000313" key="5">
    <source>
        <dbReference type="EMBL" id="CAI8613796.1"/>
    </source>
</evidence>
<dbReference type="PANTHER" id="PTHR11017">
    <property type="entry name" value="LEUCINE-RICH REPEAT-CONTAINING PROTEIN"/>
    <property type="match status" value="1"/>
</dbReference>
<dbReference type="PRINTS" id="PR00364">
    <property type="entry name" value="DISEASERSIST"/>
</dbReference>
<dbReference type="InterPro" id="IPR035897">
    <property type="entry name" value="Toll_tir_struct_dom_sf"/>
</dbReference>
<dbReference type="PROSITE" id="PS50104">
    <property type="entry name" value="TIR"/>
    <property type="match status" value="2"/>
</dbReference>
<dbReference type="Gene3D" id="3.80.10.10">
    <property type="entry name" value="Ribonuclease Inhibitor"/>
    <property type="match status" value="1"/>
</dbReference>
<dbReference type="Pfam" id="PF01582">
    <property type="entry name" value="TIR"/>
    <property type="match status" value="2"/>
</dbReference>
<proteinExistence type="predicted"/>
<keyword evidence="6" id="KW-1185">Reference proteome</keyword>
<dbReference type="Gene3D" id="3.40.50.300">
    <property type="entry name" value="P-loop containing nucleotide triphosphate hydrolases"/>
    <property type="match status" value="3"/>
</dbReference>
<dbReference type="Pfam" id="PF23282">
    <property type="entry name" value="WHD_ROQ1"/>
    <property type="match status" value="1"/>
</dbReference>
<dbReference type="InterPro" id="IPR000157">
    <property type="entry name" value="TIR_dom"/>
</dbReference>
<dbReference type="InterPro" id="IPR032675">
    <property type="entry name" value="LRR_dom_sf"/>
</dbReference>
<dbReference type="InterPro" id="IPR058192">
    <property type="entry name" value="WHD_ROQ1-like"/>
</dbReference>
<reference evidence="5 6" key="1">
    <citation type="submission" date="2023-01" db="EMBL/GenBank/DDBJ databases">
        <authorList>
            <person name="Kreplak J."/>
        </authorList>
    </citation>
    <scope>NUCLEOTIDE SEQUENCE [LARGE SCALE GENOMIC DNA]</scope>
</reference>
<sequence length="914" mass="104382">MTSFTSDSDSSFIYDAFLSFCNIDTGNSFASYLYTALTVARIVVFRDGDEPRNQYQIITNSVEYAIERSRISIILFSKNYADSNWCLRELEKITECYRTISQRRSCTKLLKKDESSEDSNITRFVVDSRNRSKDIKNVVQHAAHLLDKTYLFVADHPVGLESRVQEVIQLLSNKPSDHTLLLGIWGMGGFGKTTLAKAIYNQMSCTFEAKGFLLNYGRVWNQSNGQVSLDEQFLSDIYKIKKNTFDVEKAVLKERLLKKKIFLVLDGVRGLNQYYDFCGARGLESFGPGSKIIITTRDLLILHALNADHIYEMKKMDKHESLELLSWHAFKQPRPIQGFPFLSIEVVLCSTGIPLALRVMGSFLFNKGWEEWKTLNLIGVDHDDVIQILKASGYPAKTEISDLVQQSLVNIDCKNRIDMHDLVLEFGREIIRKQSLGMDEERIYDVFLSFRGEDSRPKFISHLYSALQNAGIYAFIDNDEIQRGDQISVSLLEAIRQSRISIVVLSKNYTNSRRCMLELETIMDIGRTRGLVVVPVFYEVDPWEVRHQTSKFGEALQDLISRISMDEDRKRNWGTLLLEISGMKLIMLRQSSFYKNESEDVNKVVELVTNLLDKTDLFVADHPVGVDSRVQDIIQLLSSQESKDPLLLGIWGMGGIGKTTIANGAYNKIRHDFEAKNFLFNERLRQKRIFLVLDDVNKLDQLNALCGSHKWFGQGSKIIITTRDDDLLCRLKVDYVYRVKEMDDHESLALFSWHAFKQPNPIEAFANLSRDVVKYSGGLSLALQLLKELKILNLSHSHNLRETPDFSYLPNLEKLILEDSPSLSSISSTIEHLSKILLINLKDCTGLRKLPRSIYKLESLKTLIVSGCTKIDKLEEDIEQMKSLTTLVAEKIAITRVPFALVKSKSVGYISVWL</sequence>
<name>A0AAV1AU06_VICFA</name>
<dbReference type="Pfam" id="PF00931">
    <property type="entry name" value="NB-ARC"/>
    <property type="match status" value="3"/>
</dbReference>
<dbReference type="Gene3D" id="1.10.8.430">
    <property type="entry name" value="Helical domain of apoptotic protease-activating factors"/>
    <property type="match status" value="1"/>
</dbReference>
<dbReference type="GO" id="GO:0043531">
    <property type="term" value="F:ADP binding"/>
    <property type="evidence" value="ECO:0007669"/>
    <property type="project" value="InterPro"/>
</dbReference>
<dbReference type="SUPFAM" id="SSF52058">
    <property type="entry name" value="L domain-like"/>
    <property type="match status" value="1"/>
</dbReference>
<feature type="domain" description="TIR" evidence="4">
    <location>
        <begin position="12"/>
        <end position="142"/>
    </location>
</feature>
<evidence type="ECO:0000259" key="4">
    <source>
        <dbReference type="PROSITE" id="PS50104"/>
    </source>
</evidence>
<keyword evidence="1" id="KW-0433">Leucine-rich repeat</keyword>
<dbReference type="InterPro" id="IPR044974">
    <property type="entry name" value="Disease_R_plants"/>
</dbReference>
<dbReference type="EMBL" id="OX451740">
    <property type="protein sequence ID" value="CAI8613796.1"/>
    <property type="molecule type" value="Genomic_DNA"/>
</dbReference>
<dbReference type="GO" id="GO:0006952">
    <property type="term" value="P:defense response"/>
    <property type="evidence" value="ECO:0007669"/>
    <property type="project" value="InterPro"/>
</dbReference>
<keyword evidence="3" id="KW-0520">NAD</keyword>
<dbReference type="PANTHER" id="PTHR11017:SF271">
    <property type="entry name" value="DISEASE RESISTANCE PROTEIN (TIR-NBS-LRR CLASS) FAMILY"/>
    <property type="match status" value="1"/>
</dbReference>
<dbReference type="InterPro" id="IPR042197">
    <property type="entry name" value="Apaf_helical"/>
</dbReference>